<dbReference type="EMBL" id="CP009404">
    <property type="protein sequence ID" value="AIO02429.1"/>
    <property type="molecule type" value="Genomic_DNA"/>
</dbReference>
<dbReference type="Proteomes" id="UP000063063">
    <property type="component" value="Chromosome 35"/>
</dbReference>
<reference evidence="2 3" key="1">
    <citation type="journal article" date="2015" name="Sci. Rep.">
        <title>The genome of Leishmania panamensis: insights into genomics of the L. (Viannia) subgenus.</title>
        <authorList>
            <person name="Llanes A."/>
            <person name="Restrepo C.M."/>
            <person name="Vecchio G.D."/>
            <person name="Anguizola F.J."/>
            <person name="Lleonart R."/>
        </authorList>
    </citation>
    <scope>NUCLEOTIDE SEQUENCE [LARGE SCALE GENOMIC DNA]</scope>
    <source>
        <strain evidence="2 3">MHOM/PA/94/PSC-1</strain>
    </source>
</reference>
<dbReference type="AlphaFoldDB" id="A0A088S2E4"/>
<keyword evidence="1" id="KW-0175">Coiled coil</keyword>
<evidence type="ECO:0000313" key="2">
    <source>
        <dbReference type="EMBL" id="AIO02429.1"/>
    </source>
</evidence>
<dbReference type="KEGG" id="lpan:LPMP_352920"/>
<dbReference type="VEuPathDB" id="TriTrypDB:LPMP_352920"/>
<dbReference type="eggNOG" id="ENOG502SFZN">
    <property type="taxonomic scope" value="Eukaryota"/>
</dbReference>
<feature type="coiled-coil region" evidence="1">
    <location>
        <begin position="4"/>
        <end position="49"/>
    </location>
</feature>
<dbReference type="GeneID" id="22579321"/>
<organism evidence="2 3">
    <name type="scientific">Leishmania panamensis</name>
    <dbReference type="NCBI Taxonomy" id="5679"/>
    <lineage>
        <taxon>Eukaryota</taxon>
        <taxon>Discoba</taxon>
        <taxon>Euglenozoa</taxon>
        <taxon>Kinetoplastea</taxon>
        <taxon>Metakinetoplastina</taxon>
        <taxon>Trypanosomatida</taxon>
        <taxon>Trypanosomatidae</taxon>
        <taxon>Leishmaniinae</taxon>
        <taxon>Leishmania</taxon>
        <taxon>Leishmania guyanensis species complex</taxon>
    </lineage>
</organism>
<dbReference type="VEuPathDB" id="TriTrypDB:LPAL13_350036600"/>
<gene>
    <name evidence="2" type="ORF">LPMP_352920</name>
</gene>
<protein>
    <submittedName>
        <fullName evidence="2">Uncharacterized protein</fullName>
    </submittedName>
</protein>
<evidence type="ECO:0000256" key="1">
    <source>
        <dbReference type="SAM" id="Coils"/>
    </source>
</evidence>
<name>A0A088S2E4_LEIPA</name>
<accession>A0A088S2E4</accession>
<proteinExistence type="predicted"/>
<evidence type="ECO:0000313" key="3">
    <source>
        <dbReference type="Proteomes" id="UP000063063"/>
    </source>
</evidence>
<dbReference type="OrthoDB" id="272458at2759"/>
<keyword evidence="3" id="KW-1185">Reference proteome</keyword>
<sequence>MSTVAELQAELEALRAKNAQEVEAAQATLAKLQQDLNYMQEDTESLEREEEELCKRFGKDRGTDTASSMNQHTDIIAQGLCGLVDCDDSKCC</sequence>
<dbReference type="RefSeq" id="XP_010703229.1">
    <property type="nucleotide sequence ID" value="XM_010704927.1"/>
</dbReference>